<dbReference type="AlphaFoldDB" id="A0A1W1BBB1"/>
<name>A0A1W1BBB1_9ZZZZ</name>
<dbReference type="PROSITE" id="PS51257">
    <property type="entry name" value="PROKAR_LIPOPROTEIN"/>
    <property type="match status" value="1"/>
</dbReference>
<reference evidence="2" key="1">
    <citation type="submission" date="2016-10" db="EMBL/GenBank/DDBJ databases">
        <authorList>
            <person name="de Groot N.N."/>
        </authorList>
    </citation>
    <scope>NUCLEOTIDE SEQUENCE</scope>
</reference>
<accession>A0A1W1BBB1</accession>
<evidence type="ECO:0008006" key="3">
    <source>
        <dbReference type="Google" id="ProtNLM"/>
    </source>
</evidence>
<protein>
    <recommendedName>
        <fullName evidence="3">Lipoprotein</fullName>
    </recommendedName>
</protein>
<dbReference type="EMBL" id="FPHD01000009">
    <property type="protein sequence ID" value="SFV50802.1"/>
    <property type="molecule type" value="Genomic_DNA"/>
</dbReference>
<evidence type="ECO:0000256" key="1">
    <source>
        <dbReference type="SAM" id="MobiDB-lite"/>
    </source>
</evidence>
<sequence>MKLFYIMITIVILFISGCMETPEVASSKKDMAQKQIESNKSEAQKAKEEYSKLQKQRKLE</sequence>
<feature type="region of interest" description="Disordered" evidence="1">
    <location>
        <begin position="27"/>
        <end position="60"/>
    </location>
</feature>
<gene>
    <name evidence="2" type="ORF">MNB_SV-8-1452</name>
</gene>
<evidence type="ECO:0000313" key="2">
    <source>
        <dbReference type="EMBL" id="SFV50802.1"/>
    </source>
</evidence>
<organism evidence="2">
    <name type="scientific">hydrothermal vent metagenome</name>
    <dbReference type="NCBI Taxonomy" id="652676"/>
    <lineage>
        <taxon>unclassified sequences</taxon>
        <taxon>metagenomes</taxon>
        <taxon>ecological metagenomes</taxon>
    </lineage>
</organism>
<proteinExistence type="predicted"/>